<evidence type="ECO:0000256" key="9">
    <source>
        <dbReference type="ARBA" id="ARBA00023136"/>
    </source>
</evidence>
<reference evidence="13" key="1">
    <citation type="submission" date="2019-11" db="EMBL/GenBank/DDBJ databases">
        <title>Microbial mats filling the niche in hypersaline microbial mats.</title>
        <authorList>
            <person name="Wong H.L."/>
            <person name="Macleod F.I."/>
            <person name="White R.A. III"/>
            <person name="Burns B.P."/>
        </authorList>
    </citation>
    <scope>NUCLEOTIDE SEQUENCE</scope>
    <source>
        <strain evidence="13">Rbin_158</strain>
    </source>
</reference>
<keyword evidence="10 11" id="KW-0066">ATP synthesis</keyword>
<dbReference type="HAMAP" id="MF_01393">
    <property type="entry name" value="ATP_synth_a_bact"/>
    <property type="match status" value="1"/>
</dbReference>
<evidence type="ECO:0000256" key="10">
    <source>
        <dbReference type="ARBA" id="ARBA00023310"/>
    </source>
</evidence>
<evidence type="ECO:0000256" key="3">
    <source>
        <dbReference type="ARBA" id="ARBA00022448"/>
    </source>
</evidence>
<evidence type="ECO:0000313" key="14">
    <source>
        <dbReference type="Proteomes" id="UP000649604"/>
    </source>
</evidence>
<name>A0A9D5Q6E8_9BACT</name>
<dbReference type="InterPro" id="IPR023011">
    <property type="entry name" value="ATP_synth_F0_asu_AS"/>
</dbReference>
<protein>
    <recommendedName>
        <fullName evidence="11 12">ATP synthase subunit a</fullName>
    </recommendedName>
    <alternativeName>
        <fullName evidence="11">ATP synthase F0 sector subunit a</fullName>
    </alternativeName>
    <alternativeName>
        <fullName evidence="11">F-ATPase subunit 6</fullName>
    </alternativeName>
</protein>
<keyword evidence="3 11" id="KW-0813">Transport</keyword>
<gene>
    <name evidence="11" type="primary">atpB</name>
    <name evidence="13" type="ORF">GF339_14375</name>
</gene>
<feature type="transmembrane region" description="Helical" evidence="11">
    <location>
        <begin position="166"/>
        <end position="188"/>
    </location>
</feature>
<evidence type="ECO:0000313" key="13">
    <source>
        <dbReference type="EMBL" id="MBD3325769.1"/>
    </source>
</evidence>
<keyword evidence="8 11" id="KW-0406">Ion transport</keyword>
<dbReference type="EMBL" id="WJJP01000465">
    <property type="protein sequence ID" value="MBD3325769.1"/>
    <property type="molecule type" value="Genomic_DNA"/>
</dbReference>
<evidence type="ECO:0000256" key="4">
    <source>
        <dbReference type="ARBA" id="ARBA00022547"/>
    </source>
</evidence>
<dbReference type="Gene3D" id="1.20.120.220">
    <property type="entry name" value="ATP synthase, F0 complex, subunit A"/>
    <property type="match status" value="1"/>
</dbReference>
<proteinExistence type="inferred from homology"/>
<dbReference type="NCBIfam" id="NF004481">
    <property type="entry name" value="PRK05815.2-3"/>
    <property type="match status" value="1"/>
</dbReference>
<dbReference type="InterPro" id="IPR035908">
    <property type="entry name" value="F0_ATP_A_sf"/>
</dbReference>
<dbReference type="InterPro" id="IPR045082">
    <property type="entry name" value="ATP_syn_F0_a_bact/chloroplast"/>
</dbReference>
<dbReference type="Proteomes" id="UP000649604">
    <property type="component" value="Unassembled WGS sequence"/>
</dbReference>
<dbReference type="NCBIfam" id="TIGR03306">
    <property type="entry name" value="altF1_A"/>
    <property type="match status" value="1"/>
</dbReference>
<evidence type="ECO:0000256" key="1">
    <source>
        <dbReference type="ARBA" id="ARBA00004141"/>
    </source>
</evidence>
<keyword evidence="9 11" id="KW-0472">Membrane</keyword>
<dbReference type="Pfam" id="PF00119">
    <property type="entry name" value="ATP-synt_A"/>
    <property type="match status" value="1"/>
</dbReference>
<evidence type="ECO:0000256" key="11">
    <source>
        <dbReference type="HAMAP-Rule" id="MF_01393"/>
    </source>
</evidence>
<dbReference type="CDD" id="cd00310">
    <property type="entry name" value="ATP-synt_Fo_a_6"/>
    <property type="match status" value="1"/>
</dbReference>
<comment type="function">
    <text evidence="11 12">Key component of the proton channel; it plays a direct role in the translocation of protons across the membrane.</text>
</comment>
<evidence type="ECO:0000256" key="12">
    <source>
        <dbReference type="RuleBase" id="RU000483"/>
    </source>
</evidence>
<dbReference type="GO" id="GO:0005886">
    <property type="term" value="C:plasma membrane"/>
    <property type="evidence" value="ECO:0007669"/>
    <property type="project" value="UniProtKB-SubCell"/>
</dbReference>
<feature type="transmembrane region" description="Helical" evidence="11">
    <location>
        <begin position="79"/>
        <end position="96"/>
    </location>
</feature>
<dbReference type="PANTHER" id="PTHR42823:SF3">
    <property type="entry name" value="ATP SYNTHASE SUBUNIT A, CHLOROPLASTIC"/>
    <property type="match status" value="1"/>
</dbReference>
<feature type="transmembrane region" description="Helical" evidence="11">
    <location>
        <begin position="194"/>
        <end position="216"/>
    </location>
</feature>
<dbReference type="InterPro" id="IPR017692">
    <property type="entry name" value="Alt_ATP_synth_F0_Asu"/>
</dbReference>
<dbReference type="GO" id="GO:0046933">
    <property type="term" value="F:proton-transporting ATP synthase activity, rotational mechanism"/>
    <property type="evidence" value="ECO:0007669"/>
    <property type="project" value="UniProtKB-UniRule"/>
</dbReference>
<feature type="transmembrane region" description="Helical" evidence="11">
    <location>
        <begin position="20"/>
        <end position="40"/>
    </location>
</feature>
<comment type="subcellular location">
    <subcellularLocation>
        <location evidence="11 12">Cell membrane</location>
        <topology evidence="11 12">Multi-pass membrane protein</topology>
    </subcellularLocation>
    <subcellularLocation>
        <location evidence="1">Membrane</location>
        <topology evidence="1">Multi-pass membrane protein</topology>
    </subcellularLocation>
</comment>
<accession>A0A9D5Q6E8</accession>
<dbReference type="PRINTS" id="PR00123">
    <property type="entry name" value="ATPASEA"/>
</dbReference>
<dbReference type="InterPro" id="IPR000568">
    <property type="entry name" value="ATP_synth_F0_asu"/>
</dbReference>
<evidence type="ECO:0000256" key="8">
    <source>
        <dbReference type="ARBA" id="ARBA00023065"/>
    </source>
</evidence>
<evidence type="ECO:0000256" key="6">
    <source>
        <dbReference type="ARBA" id="ARBA00022781"/>
    </source>
</evidence>
<evidence type="ECO:0000256" key="2">
    <source>
        <dbReference type="ARBA" id="ARBA00006810"/>
    </source>
</evidence>
<dbReference type="SUPFAM" id="SSF81336">
    <property type="entry name" value="F1F0 ATP synthase subunit A"/>
    <property type="match status" value="1"/>
</dbReference>
<dbReference type="PANTHER" id="PTHR42823">
    <property type="entry name" value="ATP SYNTHASE SUBUNIT A, CHLOROPLASTIC"/>
    <property type="match status" value="1"/>
</dbReference>
<comment type="similarity">
    <text evidence="2 11 12">Belongs to the ATPase A chain family.</text>
</comment>
<feature type="transmembrane region" description="Helical" evidence="11">
    <location>
        <begin position="108"/>
        <end position="129"/>
    </location>
</feature>
<dbReference type="AlphaFoldDB" id="A0A9D5Q6E8"/>
<sequence length="232" mass="25869">MNISPDTIIYWQWGPITLNATLVFTWVVMAILVVISWLATRRLTVEPEKMSRWQNALEAVVDTIQQQIYEVTHQETARYLPFLGTLFLFISVSNFLEIVPGYRPPTGALSTAAALAICVFVAVPIYGIMQQGVTGYLRQYIKPTPFMLPFNIIGELSRTLALAVRLFGNIMSGTLIGAILISVVPLFLPIVMQVLGLLVGQIQAYIFAILATVYIASATRRHQPQEPEDQEV</sequence>
<keyword evidence="11" id="KW-1003">Cell membrane</keyword>
<evidence type="ECO:0000256" key="7">
    <source>
        <dbReference type="ARBA" id="ARBA00022989"/>
    </source>
</evidence>
<dbReference type="GO" id="GO:0045259">
    <property type="term" value="C:proton-transporting ATP synthase complex"/>
    <property type="evidence" value="ECO:0007669"/>
    <property type="project" value="UniProtKB-KW"/>
</dbReference>
<keyword evidence="5 11" id="KW-0812">Transmembrane</keyword>
<keyword evidence="7 11" id="KW-1133">Transmembrane helix</keyword>
<dbReference type="GO" id="GO:0042777">
    <property type="term" value="P:proton motive force-driven plasma membrane ATP synthesis"/>
    <property type="evidence" value="ECO:0007669"/>
    <property type="project" value="TreeGrafter"/>
</dbReference>
<dbReference type="NCBIfam" id="TIGR01131">
    <property type="entry name" value="ATP_synt_6_or_A"/>
    <property type="match status" value="1"/>
</dbReference>
<keyword evidence="4 11" id="KW-0138">CF(0)</keyword>
<dbReference type="PROSITE" id="PS00449">
    <property type="entry name" value="ATPASE_A"/>
    <property type="match status" value="1"/>
</dbReference>
<comment type="caution">
    <text evidence="13">The sequence shown here is derived from an EMBL/GenBank/DDBJ whole genome shotgun (WGS) entry which is preliminary data.</text>
</comment>
<evidence type="ECO:0000256" key="5">
    <source>
        <dbReference type="ARBA" id="ARBA00022692"/>
    </source>
</evidence>
<organism evidence="13 14">
    <name type="scientific">candidate division KSB3 bacterium</name>
    <dbReference type="NCBI Taxonomy" id="2044937"/>
    <lineage>
        <taxon>Bacteria</taxon>
        <taxon>candidate division KSB3</taxon>
    </lineage>
</organism>
<keyword evidence="6 11" id="KW-0375">Hydrogen ion transport</keyword>